<protein>
    <submittedName>
        <fullName evidence="2">Uncharacterized protein</fullName>
    </submittedName>
</protein>
<proteinExistence type="predicted"/>
<dbReference type="Proteomes" id="UP001632037">
    <property type="component" value="Unassembled WGS sequence"/>
</dbReference>
<dbReference type="EMBL" id="JBIMZQ010000019">
    <property type="protein sequence ID" value="KAL3665787.1"/>
    <property type="molecule type" value="Genomic_DNA"/>
</dbReference>
<reference evidence="2 3" key="1">
    <citation type="submission" date="2024-09" db="EMBL/GenBank/DDBJ databases">
        <title>Genome sequencing and assembly of Phytophthora oleae, isolate VK10A, causative agent of rot of olive drupes.</title>
        <authorList>
            <person name="Conti Taguali S."/>
            <person name="Riolo M."/>
            <person name="La Spada F."/>
            <person name="Cacciola S.O."/>
            <person name="Dionisio G."/>
        </authorList>
    </citation>
    <scope>NUCLEOTIDE SEQUENCE [LARGE SCALE GENOMIC DNA]</scope>
    <source>
        <strain evidence="2 3">VK10A</strain>
    </source>
</reference>
<comment type="caution">
    <text evidence="2">The sequence shown here is derived from an EMBL/GenBank/DDBJ whole genome shotgun (WGS) entry which is preliminary data.</text>
</comment>
<evidence type="ECO:0000256" key="1">
    <source>
        <dbReference type="SAM" id="MobiDB-lite"/>
    </source>
</evidence>
<feature type="region of interest" description="Disordered" evidence="1">
    <location>
        <begin position="1"/>
        <end position="22"/>
    </location>
</feature>
<keyword evidence="3" id="KW-1185">Reference proteome</keyword>
<feature type="compositionally biased region" description="Basic and acidic residues" evidence="1">
    <location>
        <begin position="1"/>
        <end position="10"/>
    </location>
</feature>
<evidence type="ECO:0000313" key="3">
    <source>
        <dbReference type="Proteomes" id="UP001632037"/>
    </source>
</evidence>
<accession>A0ABD3FH95</accession>
<sequence length="542" mass="60881">MEHARQRDSKQTLPMVDNERATKRQGTLQKAWYPSSREVGVYIDQWLVTAGLAYNTVATENFKVLVHRLTGDQGATILAGATFRDLLEAMFAKFCKNTRKLFEREFKAAHGRPFLNVHHDGWTTGNGKVSVLGMSVSFIDVAWQHRELALLFTVGNLIHVSADVHKMILTRVGDMYGVAINAMSQFTMSDTTGARYALGIRENKETVERYDPKTNSRKREQQYCTIGGAFKEGRNLIKKVRLLNNYFSTQQRCKRLEEVQDFYCLPKMTPTLDCDTRIAFTVKLFKKTIIDYSALRGYFQNRDKGDDASVFDCISREDLCLVAEMEAIVVSIADLARIEVQRRDLVASELVVLLKYAADRVHSNIFSVYDITETRPTTTTVDTFPRRTIPVAGLSELARTCLARMKGQIKTRMATLTAETVLILYLDPRTKFSVESLEGEETEEEQRVSEVITAGKKVLLHAHREVFCSLNTGSNSAVEAAICVASTNFDLVPSAGDEKVICGAAIDITTADASPSLTFNEEADKALHEWLHYTVDCDLLES</sequence>
<dbReference type="AlphaFoldDB" id="A0ABD3FH95"/>
<name>A0ABD3FH95_9STRA</name>
<gene>
    <name evidence="2" type="ORF">V7S43_009216</name>
</gene>
<evidence type="ECO:0000313" key="2">
    <source>
        <dbReference type="EMBL" id="KAL3665787.1"/>
    </source>
</evidence>
<organism evidence="2 3">
    <name type="scientific">Phytophthora oleae</name>
    <dbReference type="NCBI Taxonomy" id="2107226"/>
    <lineage>
        <taxon>Eukaryota</taxon>
        <taxon>Sar</taxon>
        <taxon>Stramenopiles</taxon>
        <taxon>Oomycota</taxon>
        <taxon>Peronosporomycetes</taxon>
        <taxon>Peronosporales</taxon>
        <taxon>Peronosporaceae</taxon>
        <taxon>Phytophthora</taxon>
    </lineage>
</organism>